<accession>A0A7S4KG42</accession>
<organism evidence="4">
    <name type="scientific">Guillardia theta</name>
    <name type="common">Cryptophyte</name>
    <name type="synonym">Cryptomonas phi</name>
    <dbReference type="NCBI Taxonomy" id="55529"/>
    <lineage>
        <taxon>Eukaryota</taxon>
        <taxon>Cryptophyceae</taxon>
        <taxon>Pyrenomonadales</taxon>
        <taxon>Geminigeraceae</taxon>
        <taxon>Guillardia</taxon>
    </lineage>
</organism>
<keyword evidence="1" id="KW-0479">Metal-binding</keyword>
<feature type="compositionally biased region" description="Basic and acidic residues" evidence="2">
    <location>
        <begin position="37"/>
        <end position="63"/>
    </location>
</feature>
<gene>
    <name evidence="4" type="ORF">GTHE00462_LOCUS12423</name>
</gene>
<reference evidence="4" key="1">
    <citation type="submission" date="2021-01" db="EMBL/GenBank/DDBJ databases">
        <authorList>
            <person name="Corre E."/>
            <person name="Pelletier E."/>
            <person name="Niang G."/>
            <person name="Scheremetjew M."/>
            <person name="Finn R."/>
            <person name="Kale V."/>
            <person name="Holt S."/>
            <person name="Cochrane G."/>
            <person name="Meng A."/>
            <person name="Brown T."/>
            <person name="Cohen L."/>
        </authorList>
    </citation>
    <scope>NUCLEOTIDE SEQUENCE</scope>
    <source>
        <strain evidence="4">CCMP 2712</strain>
    </source>
</reference>
<dbReference type="InterPro" id="IPR000571">
    <property type="entry name" value="Znf_CCCH"/>
</dbReference>
<dbReference type="PANTHER" id="PTHR46156">
    <property type="entry name" value="CCCH ZINGC FINGER"/>
    <property type="match status" value="1"/>
</dbReference>
<dbReference type="GO" id="GO:0008270">
    <property type="term" value="F:zinc ion binding"/>
    <property type="evidence" value="ECO:0007669"/>
    <property type="project" value="UniProtKB-KW"/>
</dbReference>
<keyword evidence="1" id="KW-0862">Zinc</keyword>
<proteinExistence type="predicted"/>
<dbReference type="SMART" id="SM00356">
    <property type="entry name" value="ZnF_C3H1"/>
    <property type="match status" value="3"/>
</dbReference>
<dbReference type="GO" id="GO:0005634">
    <property type="term" value="C:nucleus"/>
    <property type="evidence" value="ECO:0007669"/>
    <property type="project" value="TreeGrafter"/>
</dbReference>
<feature type="domain" description="C3H1-type" evidence="3">
    <location>
        <begin position="236"/>
        <end position="263"/>
    </location>
</feature>
<feature type="region of interest" description="Disordered" evidence="2">
    <location>
        <begin position="28"/>
        <end position="84"/>
    </location>
</feature>
<feature type="domain" description="C3H1-type" evidence="3">
    <location>
        <begin position="289"/>
        <end position="315"/>
    </location>
</feature>
<dbReference type="PANTHER" id="PTHR46156:SF1">
    <property type="entry name" value="ZINC FINGER CCCH DOMAIN-CONTAINING PROTEIN 3"/>
    <property type="match status" value="1"/>
</dbReference>
<dbReference type="PROSITE" id="PS50103">
    <property type="entry name" value="ZF_C3H1"/>
    <property type="match status" value="2"/>
</dbReference>
<evidence type="ECO:0000259" key="3">
    <source>
        <dbReference type="PROSITE" id="PS50103"/>
    </source>
</evidence>
<evidence type="ECO:0000256" key="2">
    <source>
        <dbReference type="SAM" id="MobiDB-lite"/>
    </source>
</evidence>
<name>A0A7S4KG42_GUITH</name>
<dbReference type="AlphaFoldDB" id="A0A7S4KG42"/>
<feature type="zinc finger region" description="C3H1-type" evidence="1">
    <location>
        <begin position="289"/>
        <end position="315"/>
    </location>
</feature>
<evidence type="ECO:0000256" key="1">
    <source>
        <dbReference type="PROSITE-ProRule" id="PRU00723"/>
    </source>
</evidence>
<dbReference type="EMBL" id="HBKN01015906">
    <property type="protein sequence ID" value="CAE2293917.1"/>
    <property type="molecule type" value="Transcribed_RNA"/>
</dbReference>
<feature type="zinc finger region" description="C3H1-type" evidence="1">
    <location>
        <begin position="236"/>
        <end position="263"/>
    </location>
</feature>
<feature type="region of interest" description="Disordered" evidence="2">
    <location>
        <begin position="331"/>
        <end position="362"/>
    </location>
</feature>
<dbReference type="Gene3D" id="4.10.1000.10">
    <property type="entry name" value="Zinc finger, CCCH-type"/>
    <property type="match status" value="1"/>
</dbReference>
<feature type="compositionally biased region" description="Basic and acidic residues" evidence="2">
    <location>
        <begin position="352"/>
        <end position="362"/>
    </location>
</feature>
<protein>
    <recommendedName>
        <fullName evidence="3">C3H1-type domain-containing protein</fullName>
    </recommendedName>
</protein>
<sequence length="381" mass="43232">MPSSYPYPNQQGRLFESKKLVRVGTSLYQKSGNQLIRQKDKAEASEMESKADKTSDHASERGGHVGRSLSTRARGRSRGGYRGGRGFWTSFHPSRGRRGGAVAPYRVYKSLTFKSDKLKANTNKTWSKKVIPKDLLPPTSWMITIGGVKYRRDAGSKHLIRVVDDADESRVKAPTSAAGAARVPERIRIGSTVYERSQDGHALVRCRRNKTLDLRKQRIMDQVSKMKEMQRKEKRASKSKYCAFYSYMGKCNRKNCPFLHDKSKVAVCRLFLAGMCDIAGCPLSHEIDESRMPVCRHFLQGNCTREKCPYRHIKVDESNCDDPLLLPFPRLKPRQLKSPTSESVKPYQQVDGEVKQVSNKDEETTVVTSSFSLRTRPKFAM</sequence>
<evidence type="ECO:0000313" key="4">
    <source>
        <dbReference type="EMBL" id="CAE2293917.1"/>
    </source>
</evidence>
<keyword evidence="1" id="KW-0863">Zinc-finger</keyword>